<organism evidence="7">
    <name type="scientific">Schistocephalus solidus</name>
    <name type="common">Tapeworm</name>
    <dbReference type="NCBI Taxonomy" id="70667"/>
    <lineage>
        <taxon>Eukaryota</taxon>
        <taxon>Metazoa</taxon>
        <taxon>Spiralia</taxon>
        <taxon>Lophotrochozoa</taxon>
        <taxon>Platyhelminthes</taxon>
        <taxon>Cestoda</taxon>
        <taxon>Eucestoda</taxon>
        <taxon>Diphyllobothriidea</taxon>
        <taxon>Diphyllobothriidae</taxon>
        <taxon>Schistocephalus</taxon>
    </lineage>
</organism>
<sequence length="3349" mass="369313">MPSEDGRILLDLLHSNTDESTDLQLSALEQLCFLILQVDSVDTLKKLYPPASYIPLIANFFLDIETESSILESAARVFTYYLQILPFETTACIVDQESLFYAMTLRMNICDLQNQIENDLAQQTIKLLEEYARRDVCVSKLIGCLHNIYGFILSNWSAIHLDTLISGLYVVGRLSNFIDVWIGKQTEQGQDALKESEAFSSCSDKLQNWISKLVGLVQHNDVNVTCGSLESLRNILMSCRRLSSNLNPLDKVTENGCVLDSLLSLLTPMPSNQREPIYQASSETEGRHEIIAAEETAGGRTRRQLSESQAHLVVDLVLSICYQQPSVLKSLIKRPISHDLLGTVLKRVETERGHFGNSADASSMTPKILQNSPNIGSEMVMPILNLIDGLVHLSLTMPAESEMGSTPGRILDDPGVGLIAEPAQPTSALSSNSFTSHESIPSCSQSLLETQRPVITDMQLKQSYQQWKDYIKLRTSIIQGHEGSPGAFSVYFSPLVANGLSAFRSVMDTLGLSNDTELASLRFHLALEHAIIHKVNIVDILTALTCVQLKSCWLDLMGQSLLSWAVHYQYPAAMMALCNRGADPNAGLTSTPLHVAASGRQVAAVKYLLNLKHRSLGLSVNPCLRDIQGLKPRERCAATGEQKEDSLTSELLRAAEEDFKQQYSSLSESVVGRWMALVLPTLLTAYRTSMRPLVRLQAMRIIVRICRSQPGYALLHLLAEEQSRPRSFSERTMEKDLQMEGLTDQILDLVSSAISQGCTAEVLLALSLIPSVIDHAGFREGMRRHGIADFLAWRISVESQLVTQERKSDTQTEWTAFLPTELTDPRVIEDAYSGESECPRTPQCLYELSRGQPYQFGDWTLLRTDTSSLVAIQEFALLWIEVIFKKLTETPQVLEPVIIAYLVTRPDGALEAKQPSLEQENDRVRREVADGLQMKIFMLEKTAGESLLPAQDIRELWLKCVPLIHQIRGCTSGIVPLPLARSSVDFAKKTVLTPPSRTAALRSNRRLRATSATPKMQRPTPRSQNSQTEMSDTSPQAVAPVSVATATTTPTSTSVVPVSLPLLDSLSVSCTSVLGSPSGRVSEPVSDTTVVDAGQQQQPVSTEDSFSDASNLPPTLLEVSDTIRTMPSARTNEQSPGPHHSPTLNTKLMTSTLSTETEESSEVPSSRELIPSQLSAGLLTLTLGLSGLSISLRAQSAQQMEIGDCGHLECIGAWDPDFEVQTPKDGFLEEGMSHAAAAAAAIEPQPQRTVAFTPGLAKVIVAPTKVGGIRFYGDDGMLVQRVVSLARSARLSRLHPVLAPLSLQQRQELRNCHRRYHLRKLRECVVTSGSEILRLLGKENPRESLPHISPSYRFLWHAAALCQAVVHELDLVEDSTQLEGILRRLDSAFLAGVSDSEKHGFVAIATPHEMLASGIVPALSACLKLLSEDSQVDVKFYDGRKIGEKLPPALFLLKTLFGCSLPIFIRKVVKTLEMIERYPVTALHFTGLHEQLLQQSVQLQPRLSSVAVDRLPEQTDKHRPFCRRVDLSTYRLYAAPLATFGQIQQWLLTRMNEVPWYMDVLPDMGFIYDLRQPDHKIFVLPATNKVCNASDSDELIDLGPNVQIYRGGIFQWLSTNGGREPGKRINPIQLKGLIRISTSDATINRRASQLNRLILSDIDDRETTMDASKAPPRSSSLSSASVTVNNDLEIKVAPPTYPWIAIDLGVYIHLTHYGLRVPMVDKKWPSLQHWQLLGSKCGISWSLLAEHHIHPKDDAEAYWGKRGERIWSVRPKPTPYHDVEAPIEGHRFFKLICLPSAEELNTVNQSSMRHRLELTLRGIEFYGQVLRSRLQEEPAEVEEINRYIMMFKPGVFVVPNKLKLNAASLRENWPPESEVPPESTAGNTEEAIVKQPRVETELTTSEPLGVILSVAPKDKRITVAWFQPIPSNFKETLVSETRIFIESLTPSASDRTAASAQLEANAEGVGTASEGTGEPVNSRPPRVCTSFPSQVKIHHLSSISGFDIALPSSNDQILKRFIEGLDRLEHSTTEEHERQCENVIASLPLIGSGLNSTNLTSQHANAFSTNQAIIQTTDNYNNSSTKRRHTYSVIEPSKSATLTPSSRPQQIMEPQATCTVYQRKRPWFVYKFPGSTGGWVIRAEGENTEASGWEDRSTFFSAVSEVDSLEAEHGPTFEVTSPASMGNNSPSDGDGGDSRCHTFSFAREGTNNSAIDSKAPPVSQPVCSLAALEPSEHAISEAQGARSSAACTQRPSSLSLGELTWVPAEGQPVRELPFRASYHRGHQGDPRGPCEGTLAPSQVDAPDSDLVIDFDRFFSLTLGGAAEPPLPRVIPILEGPASATCAAPIDSQPPTTKIASLDAILPGFIPPFDTRSGANSQPTTVSFDVAGVSSDSTTAASTASVTPRWPKIWLRPNAANKQQQTEEPGFIGPLLPDATPMAADLETDAERGWAYYPKSADMSLCNCWMDNIQLTEEFPGCGKPNRCGTPFSSAWQKGFILHYSLDNCHPEPKLPLSANAFAPKSIEMYSLVASMPFFIHSPQDEDCHTTETVTSTSHDLTEQLLHLLRALHTLTTSSKLQSEGSVARRFQCTTELGYNRVTEYPTGHQPQQTERHKSSYHTQLQEEQSDFFSMLPCPEELFHSARLASKLHTFTNSAWSVIQASGRASLSASLEATTTDSPINAGMRKGTSAELACSMGGDMYSWCRRLTQEVEFLFPFETRLDFWRATSLGISRSVAWLQKRLQIATQALPSGLGSVHRNTSTAPLIVDSNVLGSSTSTSARFSASDFGSIWGISSVLKFPRMRKLVRSPSDPPSRSSTTSSFSSASSSFPSAQRPINRSPFSSAAQTHPNLSPHALGNSSSSSNRASLTGLGRIQREFAKVPRPVSDCADSPGIDLEKEPTGDDFWETAKALLCAHAGRKQELEIGFENEEGTGLGPTMEFYALLSAELRKKAHALWVADYSSVTSCAGGLEEDNKKESEKEANGEMEVDPLLSCLQLNAEAHNNRNDCENTPALQGQPEHGEKDETATMCQRGRGAYVTPKIGLFPSAWPADSLPPGTEERFFVLGISIAKCLQDERRMDMPFSESFLKLLTTRPMAQDTVPDSEEAGKIEDNMVSGIPGLKEFTEVYPEQGAFFQRCLTYLKYRRANIMTTEQVEQLEQNIFSAKLSDLYLTMEFPAICTTFGVNSFPLRDHYEWESTKGGTSNVNFATNDDCESPLITTENLETYIHRTVAFAMDKGIRRQMEAFKRGFEMVFPVETLSIFRPKELGRLIAGDDTIPVPWTLDELLSVFEPVAGYTRSSPAYLLLLNVLVNFNGRERRAFVKFVTGSPNLPPGGFRNLYPTLKVAKK</sequence>
<feature type="compositionally biased region" description="Low complexity" evidence="5">
    <location>
        <begin position="1033"/>
        <end position="1042"/>
    </location>
</feature>
<dbReference type="PANTHER" id="PTHR45670:SF1">
    <property type="entry name" value="E3 UBIQUITIN-PROTEIN LIGASE HECTD1"/>
    <property type="match status" value="1"/>
</dbReference>
<dbReference type="SMART" id="SM00119">
    <property type="entry name" value="HECTc"/>
    <property type="match status" value="1"/>
</dbReference>
<feature type="region of interest" description="Disordered" evidence="5">
    <location>
        <begin position="2805"/>
        <end position="2866"/>
    </location>
</feature>
<feature type="non-terminal residue" evidence="7">
    <location>
        <position position="3349"/>
    </location>
</feature>
<dbReference type="EC" id="2.3.2.26" evidence="4"/>
<comment type="catalytic activity">
    <reaction evidence="4">
        <text>S-ubiquitinyl-[E2 ubiquitin-conjugating enzyme]-L-cysteine + [acceptor protein]-L-lysine = [E2 ubiquitin-conjugating enzyme]-L-cysteine + N(6)-ubiquitinyl-[acceptor protein]-L-lysine.</text>
        <dbReference type="EC" id="2.3.2.26"/>
    </reaction>
</comment>
<feature type="compositionally biased region" description="Polar residues" evidence="5">
    <location>
        <begin position="2174"/>
        <end position="2184"/>
    </location>
</feature>
<evidence type="ECO:0000313" key="7">
    <source>
        <dbReference type="EMBL" id="JAP53210.1"/>
    </source>
</evidence>
<dbReference type="InterPro" id="IPR000569">
    <property type="entry name" value="HECT_dom"/>
</dbReference>
<feature type="compositionally biased region" description="Polar residues" evidence="5">
    <location>
        <begin position="1085"/>
        <end position="1113"/>
    </location>
</feature>
<feature type="region of interest" description="Disordered" evidence="5">
    <location>
        <begin position="2172"/>
        <end position="2194"/>
    </location>
</feature>
<dbReference type="Pfam" id="PF00632">
    <property type="entry name" value="HECT"/>
    <property type="match status" value="1"/>
</dbReference>
<feature type="compositionally biased region" description="Polar residues" evidence="5">
    <location>
        <begin position="2833"/>
        <end position="2849"/>
    </location>
</feature>
<dbReference type="PROSITE" id="PS50237">
    <property type="entry name" value="HECT"/>
    <property type="match status" value="1"/>
</dbReference>
<evidence type="ECO:0000256" key="3">
    <source>
        <dbReference type="PROSITE-ProRule" id="PRU00104"/>
    </source>
</evidence>
<dbReference type="SMART" id="SM00248">
    <property type="entry name" value="ANK"/>
    <property type="match status" value="2"/>
</dbReference>
<dbReference type="Gene3D" id="3.90.1750.10">
    <property type="entry name" value="Hect, E3 ligase catalytic domains"/>
    <property type="match status" value="2"/>
</dbReference>
<dbReference type="InterPro" id="IPR035983">
    <property type="entry name" value="Hect_E3_ubiquitin_ligase"/>
</dbReference>
<dbReference type="GO" id="GO:0061630">
    <property type="term" value="F:ubiquitin protein ligase activity"/>
    <property type="evidence" value="ECO:0007669"/>
    <property type="project" value="UniProtKB-UniRule"/>
</dbReference>
<evidence type="ECO:0000256" key="5">
    <source>
        <dbReference type="SAM" id="MobiDB-lite"/>
    </source>
</evidence>
<dbReference type="UniPathway" id="UPA00143"/>
<protein>
    <recommendedName>
        <fullName evidence="4">E3 ubiquitin-protein ligase</fullName>
        <ecNumber evidence="4">2.3.2.26</ecNumber>
    </recommendedName>
</protein>
<dbReference type="EMBL" id="GEEE01010015">
    <property type="protein sequence ID" value="JAP53210.1"/>
    <property type="molecule type" value="Transcribed_RNA"/>
</dbReference>
<dbReference type="GO" id="GO:0000209">
    <property type="term" value="P:protein polyubiquitination"/>
    <property type="evidence" value="ECO:0007669"/>
    <property type="project" value="TreeGrafter"/>
</dbReference>
<comment type="pathway">
    <text evidence="4">Protein modification; protein ubiquitination.</text>
</comment>
<proteinExistence type="inferred from homology"/>
<dbReference type="GO" id="GO:0043161">
    <property type="term" value="P:proteasome-mediated ubiquitin-dependent protein catabolic process"/>
    <property type="evidence" value="ECO:0007669"/>
    <property type="project" value="TreeGrafter"/>
</dbReference>
<dbReference type="SUPFAM" id="SSF48403">
    <property type="entry name" value="Ankyrin repeat"/>
    <property type="match status" value="1"/>
</dbReference>
<comment type="similarity">
    <text evidence="4">Belongs to the UPL family. K-HECT subfamily.</text>
</comment>
<dbReference type="Gene3D" id="3.30.2160.10">
    <property type="entry name" value="Hect, E3 ligase catalytic domain"/>
    <property type="match status" value="1"/>
</dbReference>
<feature type="region of interest" description="Disordered" evidence="5">
    <location>
        <begin position="1073"/>
        <end position="1113"/>
    </location>
</feature>
<evidence type="ECO:0000256" key="2">
    <source>
        <dbReference type="ARBA" id="ARBA00022786"/>
    </source>
</evidence>
<keyword evidence="1 4" id="KW-0808">Transferase</keyword>
<dbReference type="InterPro" id="IPR036770">
    <property type="entry name" value="Ankyrin_rpt-contain_sf"/>
</dbReference>
<evidence type="ECO:0000256" key="1">
    <source>
        <dbReference type="ARBA" id="ARBA00022679"/>
    </source>
</evidence>
<dbReference type="InterPro" id="IPR045322">
    <property type="entry name" value="HECTD1/TRIP12-like"/>
</dbReference>
<keyword evidence="2 3" id="KW-0833">Ubl conjugation pathway</keyword>
<comment type="function">
    <text evidence="4">E3 ubiquitin-protein ligase which accepts ubiquitin from an E2 ubiquitin-conjugating enzyme in the form of a thioester and then directly transfers the ubiquitin to targeted substrates.</text>
</comment>
<dbReference type="SUPFAM" id="SSF56204">
    <property type="entry name" value="Hect, E3 ligase catalytic domain"/>
    <property type="match status" value="1"/>
</dbReference>
<feature type="compositionally biased region" description="Low complexity" evidence="5">
    <location>
        <begin position="2806"/>
        <end position="2831"/>
    </location>
</feature>
<evidence type="ECO:0000256" key="4">
    <source>
        <dbReference type="RuleBase" id="RU369009"/>
    </source>
</evidence>
<evidence type="ECO:0000259" key="6">
    <source>
        <dbReference type="PROSITE" id="PS50237"/>
    </source>
</evidence>
<reference evidence="7" key="1">
    <citation type="submission" date="2016-01" db="EMBL/GenBank/DDBJ databases">
        <title>Reference transcriptome for the parasite Schistocephalus solidus: insights into the molecular evolution of parasitism.</title>
        <authorList>
            <person name="Hebert F.O."/>
            <person name="Grambauer S."/>
            <person name="Barber I."/>
            <person name="Landry C.R."/>
            <person name="Aubin-Horth N."/>
        </authorList>
    </citation>
    <scope>NUCLEOTIDE SEQUENCE</scope>
</reference>
<accession>A0A0X3PPS9</accession>
<name>A0A0X3PPS9_SCHSO</name>
<feature type="region of interest" description="Disordered" evidence="5">
    <location>
        <begin position="1960"/>
        <end position="1981"/>
    </location>
</feature>
<feature type="domain" description="HECT" evidence="6">
    <location>
        <begin position="3050"/>
        <end position="3349"/>
    </location>
</feature>
<dbReference type="PANTHER" id="PTHR45670">
    <property type="entry name" value="E3 UBIQUITIN-PROTEIN LIGASE TRIP12"/>
    <property type="match status" value="1"/>
</dbReference>
<feature type="region of interest" description="Disordered" evidence="5">
    <location>
        <begin position="995"/>
        <end position="1042"/>
    </location>
</feature>
<dbReference type="Gene3D" id="3.30.2410.10">
    <property type="entry name" value="Hect, E3 ligase catalytic domain"/>
    <property type="match status" value="1"/>
</dbReference>
<feature type="compositionally biased region" description="Polar residues" evidence="5">
    <location>
        <begin position="1010"/>
        <end position="1032"/>
    </location>
</feature>
<comment type="caution">
    <text evidence="3">Lacks conserved residue(s) required for the propagation of feature annotation.</text>
</comment>
<dbReference type="Gene3D" id="1.25.40.20">
    <property type="entry name" value="Ankyrin repeat-containing domain"/>
    <property type="match status" value="1"/>
</dbReference>
<gene>
    <name evidence="7" type="ORF">TR113764</name>
</gene>
<dbReference type="InterPro" id="IPR002110">
    <property type="entry name" value="Ankyrin_rpt"/>
</dbReference>